<dbReference type="Pfam" id="PF05794">
    <property type="entry name" value="Tcp11"/>
    <property type="match status" value="1"/>
</dbReference>
<evidence type="ECO:0000256" key="7">
    <source>
        <dbReference type="ARBA" id="ARBA00023098"/>
    </source>
</evidence>
<sequence>MLLVGGFQELCGLCRFFEISIVQPKDIPGLYNVQLNRERQRNTFTLAFWKELEKAFNYLEDEPDCRAIVLSANGPSFCAGIDLQQGVKELLSIMGEDRLDTARKARTLRKLIRTVQSSFNSLERCSKPVIAAIHSHCIGAGISLVSCADIRYASADSTFSIREVDIGLAADVGILQRVHLIAGNDSWARELAFTGRDASAHEAQRFGFVSRILDSRSDCVEAAFDLGRQICAKSPVAVQGSKLAMNYARTHSVDDALDWVANWNAAQLQTEDIDSASKKNNNNDCSSSTSSPNKKKSRLNASSSVFVENISGDAATDETSPDSTVKISSNELCTSASIPSWVAGASPAKFVSLEDLIKMNDCVEKMNIAHKIATDPNCTVEDFGTKDPFYDCVKSNIHKAYWDLLREDLTKDPPGYQHALSFAVHEIIDLDKLRSLLDQGILDFEPAILGVMERLCAPIRDEVIADLKDEADTIKLFKGIFSLVEFMQIDMANFKLTQNRQLIGSYSAQIEFDEFMKLMDIDKKLRVGSDGLTRSEVNGLIAKFYLALLTSNPADRIHFPETLKLDEKHLDALGEKFLQLELTLSAIFISANLVGKSVCEGSEFKKELKRDLIIVLNDINWSNCTQKLDNVYVQCGHKCKAAIEGWDDEKGTILRQQLAGLCRTDDPIRVISRKRICEFIDQALLRMSSPLRIPPGLSTVQTELASLTSRFYAIAVHNWNGFGRFYGQLLDQMYEAKVKQRE</sequence>
<evidence type="ECO:0000256" key="10">
    <source>
        <dbReference type="ARBA" id="ARBA00051408"/>
    </source>
</evidence>
<evidence type="ECO:0000256" key="6">
    <source>
        <dbReference type="ARBA" id="ARBA00022990"/>
    </source>
</evidence>
<evidence type="ECO:0000256" key="11">
    <source>
        <dbReference type="ARBA" id="ARBA00052809"/>
    </source>
</evidence>
<dbReference type="GO" id="GO:0051750">
    <property type="term" value="F:delta(3,5)-delta(2,4)-dienoyl-CoA isomerase activity"/>
    <property type="evidence" value="ECO:0007669"/>
    <property type="project" value="TreeGrafter"/>
</dbReference>
<evidence type="ECO:0000256" key="8">
    <source>
        <dbReference type="ARBA" id="ARBA00023140"/>
    </source>
</evidence>
<dbReference type="Proteomes" id="UP000050741">
    <property type="component" value="Unassembled WGS sequence"/>
</dbReference>
<dbReference type="PANTHER" id="PTHR43149">
    <property type="entry name" value="ENOYL-COA HYDRATASE"/>
    <property type="match status" value="1"/>
</dbReference>
<comment type="similarity">
    <text evidence="4">Belongs to the TCP11 family.</text>
</comment>
<evidence type="ECO:0000256" key="1">
    <source>
        <dbReference type="ARBA" id="ARBA00004275"/>
    </source>
</evidence>
<evidence type="ECO:0000256" key="12">
    <source>
        <dbReference type="ARBA" id="ARBA00055786"/>
    </source>
</evidence>
<dbReference type="InterPro" id="IPR014748">
    <property type="entry name" value="Enoyl-CoA_hydra_C"/>
</dbReference>
<dbReference type="AlphaFoldDB" id="A0A183C8B6"/>
<keyword evidence="15" id="KW-1185">Reference proteome</keyword>
<comment type="function">
    <text evidence="12">Isomerization of 3-trans,5-cis-dienoyl-CoA to 2-trans,4-trans-dienoyl-CoA.</text>
</comment>
<comment type="pathway">
    <text evidence="2">Lipid metabolism; fatty acid beta-oxidation.</text>
</comment>
<dbReference type="Gene3D" id="1.10.12.10">
    <property type="entry name" value="Lyase 2-enoyl-coa Hydratase, Chain A, domain 2"/>
    <property type="match status" value="1"/>
</dbReference>
<keyword evidence="8" id="KW-0576">Peroxisome</keyword>
<reference evidence="15" key="1">
    <citation type="submission" date="2014-05" db="EMBL/GenBank/DDBJ databases">
        <title>The genome and life-stage specific transcriptomes of Globodera pallida elucidate key aspects of plant parasitism by a cyst nematode.</title>
        <authorList>
            <person name="Cotton J.A."/>
            <person name="Lilley C.J."/>
            <person name="Jones L.M."/>
            <person name="Kikuchi T."/>
            <person name="Reid A.J."/>
            <person name="Thorpe P."/>
            <person name="Tsai I.J."/>
            <person name="Beasley H."/>
            <person name="Blok V."/>
            <person name="Cock P.J.A."/>
            <person name="Van den Akker S.E."/>
            <person name="Holroyd N."/>
            <person name="Hunt M."/>
            <person name="Mantelin S."/>
            <person name="Naghra H."/>
            <person name="Pain A."/>
            <person name="Palomares-Rius J.E."/>
            <person name="Zarowiecki M."/>
            <person name="Berriman M."/>
            <person name="Jones J.T."/>
            <person name="Urwin P.E."/>
        </authorList>
    </citation>
    <scope>NUCLEOTIDE SEQUENCE [LARGE SCALE GENOMIC DNA]</scope>
    <source>
        <strain evidence="15">Lindley</strain>
    </source>
</reference>
<evidence type="ECO:0000256" key="4">
    <source>
        <dbReference type="ARBA" id="ARBA00010954"/>
    </source>
</evidence>
<evidence type="ECO:0000313" key="16">
    <source>
        <dbReference type="WBParaSite" id="GPLIN_000911200"/>
    </source>
</evidence>
<keyword evidence="5" id="KW-0276">Fatty acid metabolism</keyword>
<dbReference type="InterPro" id="IPR045002">
    <property type="entry name" value="Ech1-like"/>
</dbReference>
<keyword evidence="9" id="KW-0413">Isomerase</keyword>
<dbReference type="SUPFAM" id="SSF52096">
    <property type="entry name" value="ClpP/crotonase"/>
    <property type="match status" value="1"/>
</dbReference>
<evidence type="ECO:0000256" key="9">
    <source>
        <dbReference type="ARBA" id="ARBA00023235"/>
    </source>
</evidence>
<evidence type="ECO:0000256" key="13">
    <source>
        <dbReference type="ARBA" id="ARBA00071021"/>
    </source>
</evidence>
<evidence type="ECO:0000313" key="15">
    <source>
        <dbReference type="Proteomes" id="UP000050741"/>
    </source>
</evidence>
<accession>A0A183C8B6</accession>
<evidence type="ECO:0000256" key="14">
    <source>
        <dbReference type="SAM" id="MobiDB-lite"/>
    </source>
</evidence>
<reference evidence="16" key="2">
    <citation type="submission" date="2016-06" db="UniProtKB">
        <authorList>
            <consortium name="WormBaseParasite"/>
        </authorList>
    </citation>
    <scope>IDENTIFICATION</scope>
</reference>
<keyword evidence="7" id="KW-0443">Lipid metabolism</keyword>
<feature type="compositionally biased region" description="Low complexity" evidence="14">
    <location>
        <begin position="278"/>
        <end position="292"/>
    </location>
</feature>
<comment type="similarity">
    <text evidence="3">Belongs to the enoyl-CoA hydratase/isomerase family.</text>
</comment>
<evidence type="ECO:0000256" key="5">
    <source>
        <dbReference type="ARBA" id="ARBA00022832"/>
    </source>
</evidence>
<dbReference type="InterPro" id="IPR029045">
    <property type="entry name" value="ClpP/crotonase-like_dom_sf"/>
</dbReference>
<dbReference type="PANTHER" id="PTHR43149:SF2">
    <property type="entry name" value="DELTA(3,5)-DELTA(2,4)-DIENOYL-COA ISOMERASE, MITOCHONDRIAL"/>
    <property type="match status" value="1"/>
</dbReference>
<dbReference type="WBParaSite" id="GPLIN_000911200">
    <property type="protein sequence ID" value="GPLIN_000911200"/>
    <property type="gene ID" value="GPLIN_000911200"/>
</dbReference>
<dbReference type="GO" id="GO:0006635">
    <property type="term" value="P:fatty acid beta-oxidation"/>
    <property type="evidence" value="ECO:0007669"/>
    <property type="project" value="UniProtKB-UniPathway"/>
</dbReference>
<dbReference type="GO" id="GO:0005777">
    <property type="term" value="C:peroxisome"/>
    <property type="evidence" value="ECO:0007669"/>
    <property type="project" value="UniProtKB-SubCell"/>
</dbReference>
<protein>
    <recommendedName>
        <fullName evidence="13">Delta(3,5)-Delta(2,4)-dienoyl-CoA isomerase, mitochondrial</fullName>
    </recommendedName>
</protein>
<dbReference type="UniPathway" id="UPA00659"/>
<organism evidence="15 16">
    <name type="scientific">Globodera pallida</name>
    <name type="common">Potato cyst nematode worm</name>
    <name type="synonym">Heterodera pallida</name>
    <dbReference type="NCBI Taxonomy" id="36090"/>
    <lineage>
        <taxon>Eukaryota</taxon>
        <taxon>Metazoa</taxon>
        <taxon>Ecdysozoa</taxon>
        <taxon>Nematoda</taxon>
        <taxon>Chromadorea</taxon>
        <taxon>Rhabditida</taxon>
        <taxon>Tylenchina</taxon>
        <taxon>Tylenchomorpha</taxon>
        <taxon>Tylenchoidea</taxon>
        <taxon>Heteroderidae</taxon>
        <taxon>Heteroderinae</taxon>
        <taxon>Globodera</taxon>
    </lineage>
</organism>
<keyword evidence="6" id="KW-0007">Acetylation</keyword>
<comment type="subcellular location">
    <subcellularLocation>
        <location evidence="1">Peroxisome</location>
    </subcellularLocation>
</comment>
<dbReference type="CDD" id="cd06558">
    <property type="entry name" value="crotonase-like"/>
    <property type="match status" value="1"/>
</dbReference>
<dbReference type="FunFam" id="1.10.12.10:FF:000004">
    <property type="entry name" value="Delta3,5-delta2,4-dienoyl-CoA isomerase"/>
    <property type="match status" value="1"/>
</dbReference>
<dbReference type="FunFam" id="3.90.226.10:FF:000024">
    <property type="entry name" value="Delta3,5-delta2,4-dienoyl-CoA isomerase"/>
    <property type="match status" value="1"/>
</dbReference>
<comment type="catalytic activity">
    <reaction evidence="11">
        <text>(3E,5Z,8Z,11Z,14Z)-eicosapentaenoyl-CoA = (2E,4E,8Z,11Z,14Z)-eicosapentaenoyl-CoA</text>
        <dbReference type="Rhea" id="RHEA:45224"/>
        <dbReference type="ChEBI" id="CHEBI:85090"/>
        <dbReference type="ChEBI" id="CHEBI:85091"/>
    </reaction>
</comment>
<dbReference type="Pfam" id="PF00378">
    <property type="entry name" value="ECH_1"/>
    <property type="match status" value="1"/>
</dbReference>
<dbReference type="GO" id="GO:0005739">
    <property type="term" value="C:mitochondrion"/>
    <property type="evidence" value="ECO:0007669"/>
    <property type="project" value="TreeGrafter"/>
</dbReference>
<dbReference type="InterPro" id="IPR008862">
    <property type="entry name" value="Tcp11"/>
</dbReference>
<evidence type="ECO:0000256" key="3">
    <source>
        <dbReference type="ARBA" id="ARBA00005254"/>
    </source>
</evidence>
<comment type="catalytic activity">
    <reaction evidence="10">
        <text>(3E,5Z)-octadienoyl-CoA = (2E,4E)-octadienoyl-CoA</text>
        <dbReference type="Rhea" id="RHEA:45244"/>
        <dbReference type="ChEBI" id="CHEBI:62243"/>
        <dbReference type="ChEBI" id="CHEBI:85108"/>
    </reaction>
</comment>
<evidence type="ECO:0000256" key="2">
    <source>
        <dbReference type="ARBA" id="ARBA00005005"/>
    </source>
</evidence>
<dbReference type="InterPro" id="IPR001753">
    <property type="entry name" value="Enoyl-CoA_hydra/iso"/>
</dbReference>
<name>A0A183C8B6_GLOPA</name>
<proteinExistence type="inferred from homology"/>
<feature type="region of interest" description="Disordered" evidence="14">
    <location>
        <begin position="272"/>
        <end position="299"/>
    </location>
</feature>
<dbReference type="Gene3D" id="3.90.226.10">
    <property type="entry name" value="2-enoyl-CoA Hydratase, Chain A, domain 1"/>
    <property type="match status" value="1"/>
</dbReference>